<dbReference type="AlphaFoldDB" id="A0A7M5WSS7"/>
<dbReference type="GO" id="GO:0060070">
    <property type="term" value="P:canonical Wnt signaling pathway"/>
    <property type="evidence" value="ECO:0007669"/>
    <property type="project" value="TreeGrafter"/>
</dbReference>
<evidence type="ECO:0000313" key="4">
    <source>
        <dbReference type="Proteomes" id="UP000594262"/>
    </source>
</evidence>
<proteinExistence type="predicted"/>
<dbReference type="InterPro" id="IPR011042">
    <property type="entry name" value="6-blade_b-propeller_TolB-like"/>
</dbReference>
<keyword evidence="4" id="KW-1185">Reference proteome</keyword>
<keyword evidence="1" id="KW-0472">Membrane</keyword>
<dbReference type="EnsemblMetazoa" id="CLYHEMT011393.1">
    <property type="protein sequence ID" value="CLYHEMP011393.1"/>
    <property type="gene ID" value="CLYHEMG011393"/>
</dbReference>
<dbReference type="GO" id="GO:0017147">
    <property type="term" value="F:Wnt-protein binding"/>
    <property type="evidence" value="ECO:0007669"/>
    <property type="project" value="TreeGrafter"/>
</dbReference>
<dbReference type="Gene3D" id="2.120.10.30">
    <property type="entry name" value="TolB, C-terminal domain"/>
    <property type="match status" value="1"/>
</dbReference>
<feature type="chain" id="PRO_5029675416" evidence="2">
    <location>
        <begin position="26"/>
        <end position="673"/>
    </location>
</feature>
<keyword evidence="1" id="KW-0812">Transmembrane</keyword>
<evidence type="ECO:0000256" key="2">
    <source>
        <dbReference type="SAM" id="SignalP"/>
    </source>
</evidence>
<dbReference type="PANTHER" id="PTHR46513">
    <property type="entry name" value="VITELLOGENIN RECEPTOR-LIKE PROTEIN-RELATED-RELATED"/>
    <property type="match status" value="1"/>
</dbReference>
<feature type="transmembrane region" description="Helical" evidence="1">
    <location>
        <begin position="399"/>
        <end position="421"/>
    </location>
</feature>
<evidence type="ECO:0000256" key="1">
    <source>
        <dbReference type="SAM" id="Phobius"/>
    </source>
</evidence>
<sequence>MACLKYLVFSFVFVYVVLLNQAVLAQNPCNNQGRGGGCDLYCHYNATTNQKSCSCGTIGELLPDGLKCHIKPRLVFGYINSLVFADDPVNGQIKTTTWEEFGSTIVTSIAQDYEDERIFWLAYDGRLPYSFGFIRVGERRIKTVHQFNEIMHGVAYDHKKQDVYLTGSTSRKIYRIINYDSDVTMQVQTFKFGISAKAITIDSVSGLMFVVDTTGLVRINMTDKTSTTIIQSDDIISITLDRTANKVFWASDKSGIDRLEMINYDGTCRKLIQEINSKIPKSIVFWQGLLYWTDSRSKVIYKTNVEDGQTKNTGIPLSGNVLTVDFYGDAENYTGEWSQWALTEPTICRRRCLPPPIQTYYKNTSCIKRDVSKFVNNCGDDLDEKLECGVTAKSMSTTIIIIIAIAAVLFSCIILCCINLIRKGFLKHNKLGRAEPVAPPLPPPRQNGTLEAGAYPLYEHPPDTTYETIPDLQQQMKLKALEEFKLQAPNNHGRHYELGRTQSSNTYLDTHQLVVDLGGSRISQDMMENPYAKEIDEEEPKDVTNPNYDRVSLGSIDETYCTAIEGKSGDSLGAVAGNPHYDRMDTIEKYDSPRLNRNRPPLNAEVGAVAGNPHYDRMDTIEKYDSPRLNRDQPPVNVEENYDVVNDVVRKKALVPIVSDDEYLKVINANSIF</sequence>
<reference evidence="3" key="1">
    <citation type="submission" date="2021-01" db="UniProtKB">
        <authorList>
            <consortium name="EnsemblMetazoa"/>
        </authorList>
    </citation>
    <scope>IDENTIFICATION</scope>
</reference>
<dbReference type="PANTHER" id="PTHR46513:SF13">
    <property type="entry name" value="EGF-LIKE DOMAIN-CONTAINING PROTEIN"/>
    <property type="match status" value="1"/>
</dbReference>
<dbReference type="Proteomes" id="UP000594262">
    <property type="component" value="Unplaced"/>
</dbReference>
<accession>A0A7M5WSS7</accession>
<dbReference type="SUPFAM" id="SSF63825">
    <property type="entry name" value="YWTD domain"/>
    <property type="match status" value="1"/>
</dbReference>
<dbReference type="InterPro" id="IPR050778">
    <property type="entry name" value="Cueball_EGF_LRP_Nidogen"/>
</dbReference>
<protein>
    <submittedName>
        <fullName evidence="3">Uncharacterized protein</fullName>
    </submittedName>
</protein>
<keyword evidence="1" id="KW-1133">Transmembrane helix</keyword>
<name>A0A7M5WSS7_9CNID</name>
<keyword evidence="2" id="KW-0732">Signal</keyword>
<feature type="signal peptide" evidence="2">
    <location>
        <begin position="1"/>
        <end position="25"/>
    </location>
</feature>
<evidence type="ECO:0000313" key="3">
    <source>
        <dbReference type="EnsemblMetazoa" id="CLYHEMP011393.1"/>
    </source>
</evidence>
<dbReference type="GO" id="GO:0042813">
    <property type="term" value="F:Wnt receptor activity"/>
    <property type="evidence" value="ECO:0007669"/>
    <property type="project" value="TreeGrafter"/>
</dbReference>
<organism evidence="3 4">
    <name type="scientific">Clytia hemisphaerica</name>
    <dbReference type="NCBI Taxonomy" id="252671"/>
    <lineage>
        <taxon>Eukaryota</taxon>
        <taxon>Metazoa</taxon>
        <taxon>Cnidaria</taxon>
        <taxon>Hydrozoa</taxon>
        <taxon>Hydroidolina</taxon>
        <taxon>Leptothecata</taxon>
        <taxon>Obeliida</taxon>
        <taxon>Clytiidae</taxon>
        <taxon>Clytia</taxon>
    </lineage>
</organism>
<dbReference type="GO" id="GO:0005886">
    <property type="term" value="C:plasma membrane"/>
    <property type="evidence" value="ECO:0007669"/>
    <property type="project" value="TreeGrafter"/>
</dbReference>